<dbReference type="PANTHER" id="PTHR22617:SF41">
    <property type="entry name" value="CHEMOTAXIS SIGNAL TRANSDUCTION SYSTEM ADAPTOR PROTEIN CHEW"/>
    <property type="match status" value="1"/>
</dbReference>
<reference evidence="2 3" key="1">
    <citation type="submission" date="2023-11" db="EMBL/GenBank/DDBJ databases">
        <title>Plant-associative lifestyle of Vibrio porteresiae and its evolutionary dynamics.</title>
        <authorList>
            <person name="Rameshkumar N."/>
            <person name="Kirti K."/>
        </authorList>
    </citation>
    <scope>NUCLEOTIDE SEQUENCE [LARGE SCALE GENOMIC DNA]</scope>
    <source>
        <strain evidence="2 3">MSSRF30</strain>
    </source>
</reference>
<dbReference type="Gene3D" id="2.30.30.40">
    <property type="entry name" value="SH3 Domains"/>
    <property type="match status" value="1"/>
</dbReference>
<dbReference type="SUPFAM" id="SSF50341">
    <property type="entry name" value="CheW-like"/>
    <property type="match status" value="1"/>
</dbReference>
<protein>
    <submittedName>
        <fullName evidence="2">Chemotaxis protein CheW</fullName>
    </submittedName>
</protein>
<dbReference type="EMBL" id="CP138203">
    <property type="protein sequence ID" value="WPC75051.1"/>
    <property type="molecule type" value="Genomic_DNA"/>
</dbReference>
<evidence type="ECO:0000313" key="2">
    <source>
        <dbReference type="EMBL" id="WPC75051.1"/>
    </source>
</evidence>
<dbReference type="SMART" id="SM00260">
    <property type="entry name" value="CheW"/>
    <property type="match status" value="1"/>
</dbReference>
<dbReference type="RefSeq" id="WP_261895457.1">
    <property type="nucleotide sequence ID" value="NZ_AP024895.1"/>
</dbReference>
<dbReference type="InterPro" id="IPR039315">
    <property type="entry name" value="CheW"/>
</dbReference>
<gene>
    <name evidence="2" type="ORF">R8Z52_07600</name>
</gene>
<accession>A0ABZ0QGC5</accession>
<dbReference type="Gene3D" id="2.40.50.180">
    <property type="entry name" value="CheA-289, Domain 4"/>
    <property type="match status" value="1"/>
</dbReference>
<evidence type="ECO:0000313" key="3">
    <source>
        <dbReference type="Proteomes" id="UP001304071"/>
    </source>
</evidence>
<keyword evidence="3" id="KW-1185">Reference proteome</keyword>
<dbReference type="PANTHER" id="PTHR22617">
    <property type="entry name" value="CHEMOTAXIS SENSOR HISTIDINE KINASE-RELATED"/>
    <property type="match status" value="1"/>
</dbReference>
<sequence length="180" mass="19940">MAVSKESAMTETHLTDKEAGQVQQLLTFLLDNEVYGADISQIQEVLEYRKVTKVPRTPAFMLGVINLRGKVVPVIDLRRLFAMAVIENTVNTCIVIVDVMLDGEDIAIGILADAVKEVIELTQADICAPPRLGHRIDTRFISGVGKKEDEFVIILDLGRVIGDEELHELVQSTHEFDAGR</sequence>
<evidence type="ECO:0000259" key="1">
    <source>
        <dbReference type="PROSITE" id="PS50851"/>
    </source>
</evidence>
<name>A0ABZ0QGC5_9VIBR</name>
<dbReference type="Proteomes" id="UP001304071">
    <property type="component" value="Chromosome 1"/>
</dbReference>
<dbReference type="Pfam" id="PF01584">
    <property type="entry name" value="CheW"/>
    <property type="match status" value="1"/>
</dbReference>
<feature type="domain" description="CheW-like" evidence="1">
    <location>
        <begin position="22"/>
        <end position="166"/>
    </location>
</feature>
<dbReference type="PROSITE" id="PS50851">
    <property type="entry name" value="CHEW"/>
    <property type="match status" value="1"/>
</dbReference>
<dbReference type="InterPro" id="IPR002545">
    <property type="entry name" value="CheW-lke_dom"/>
</dbReference>
<proteinExistence type="predicted"/>
<dbReference type="InterPro" id="IPR036061">
    <property type="entry name" value="CheW-like_dom_sf"/>
</dbReference>
<organism evidence="2 3">
    <name type="scientific">Vibrio porteresiae DSM 19223</name>
    <dbReference type="NCBI Taxonomy" id="1123496"/>
    <lineage>
        <taxon>Bacteria</taxon>
        <taxon>Pseudomonadati</taxon>
        <taxon>Pseudomonadota</taxon>
        <taxon>Gammaproteobacteria</taxon>
        <taxon>Vibrionales</taxon>
        <taxon>Vibrionaceae</taxon>
        <taxon>Vibrio</taxon>
    </lineage>
</organism>
<dbReference type="CDD" id="cd00732">
    <property type="entry name" value="CheW"/>
    <property type="match status" value="1"/>
</dbReference>